<dbReference type="RefSeq" id="WP_268048028.1">
    <property type="nucleotide sequence ID" value="NZ_JAPQES010000001.1"/>
</dbReference>
<evidence type="ECO:0000313" key="4">
    <source>
        <dbReference type="Proteomes" id="UP001079657"/>
    </source>
</evidence>
<dbReference type="PANTHER" id="PTHR40446:SF2">
    <property type="entry name" value="N-ACETYLGLUCOSAMINE-1-PHOSPHODIESTER ALPHA-N-ACETYLGLUCOSAMINIDASE"/>
    <property type="match status" value="1"/>
</dbReference>
<keyword evidence="3" id="KW-0378">Hydrolase</keyword>
<gene>
    <name evidence="3" type="ORF">OXH55_03190</name>
</gene>
<keyword evidence="4" id="KW-1185">Reference proteome</keyword>
<sequence>MSNKKRKKKKKFSLKLLIAFIVFEIAFTGITGPFVLYYGPFENARSTIVGAAMTTMTHQWIATAFLSKERIAEIQGKNKVETIIQEDTDEIEIKPKHDSNIERYEIEGSKFKGTMLIVHDPTRVKVGYSSKLGKAGETTSQIAKKHDAVAAINGGAFTDKSPSGKKWAGNGGQAAGIIISNGEIIHNDYKRENERHEVIAITKKGVLLVGYHSLKEMKQKDVVEAVSFDKTMIVNGKKTIKNGDGGGGIAPRTAIGQKKDGSILLLVIDGRQPSSIGATYREVQDIMYEYGAYTAANLDGGSSSTMYYEGEVINNPCDALGERSIPTIMYVEP</sequence>
<dbReference type="Pfam" id="PF09992">
    <property type="entry name" value="NAGPA"/>
    <property type="match status" value="1"/>
</dbReference>
<keyword evidence="3" id="KW-0326">Glycosidase</keyword>
<evidence type="ECO:0000259" key="2">
    <source>
        <dbReference type="Pfam" id="PF09992"/>
    </source>
</evidence>
<evidence type="ECO:0000256" key="1">
    <source>
        <dbReference type="SAM" id="Phobius"/>
    </source>
</evidence>
<evidence type="ECO:0000313" key="3">
    <source>
        <dbReference type="EMBL" id="MCY6369654.1"/>
    </source>
</evidence>
<dbReference type="GO" id="GO:0016798">
    <property type="term" value="F:hydrolase activity, acting on glycosyl bonds"/>
    <property type="evidence" value="ECO:0007669"/>
    <property type="project" value="UniProtKB-KW"/>
</dbReference>
<keyword evidence="1" id="KW-0472">Membrane</keyword>
<accession>A0ABT4CKT2</accession>
<comment type="caution">
    <text evidence="3">The sequence shown here is derived from an EMBL/GenBank/DDBJ whole genome shotgun (WGS) entry which is preliminary data.</text>
</comment>
<dbReference type="EMBL" id="JAPQES010000001">
    <property type="protein sequence ID" value="MCY6369654.1"/>
    <property type="molecule type" value="Genomic_DNA"/>
</dbReference>
<dbReference type="Proteomes" id="UP001079657">
    <property type="component" value="Unassembled WGS sequence"/>
</dbReference>
<feature type="transmembrane region" description="Helical" evidence="1">
    <location>
        <begin position="12"/>
        <end position="38"/>
    </location>
</feature>
<feature type="domain" description="Phosphodiester glycosidase" evidence="2">
    <location>
        <begin position="147"/>
        <end position="331"/>
    </location>
</feature>
<keyword evidence="1" id="KW-0812">Transmembrane</keyword>
<dbReference type="InterPro" id="IPR018711">
    <property type="entry name" value="NAGPA"/>
</dbReference>
<name>A0ABT4CKT2_9CLOT</name>
<protein>
    <submittedName>
        <fullName evidence="3">Phosphodiester glycosidase family protein</fullName>
    </submittedName>
</protein>
<proteinExistence type="predicted"/>
<keyword evidence="1" id="KW-1133">Transmembrane helix</keyword>
<dbReference type="PANTHER" id="PTHR40446">
    <property type="entry name" value="N-ACETYLGLUCOSAMINE-1-PHOSPHODIESTER ALPHA-N-ACETYLGLUCOSAMINIDASE"/>
    <property type="match status" value="1"/>
</dbReference>
<reference evidence="3" key="1">
    <citation type="submission" date="2022-12" db="EMBL/GenBank/DDBJ databases">
        <authorList>
            <person name="Wang J."/>
        </authorList>
    </citation>
    <scope>NUCLEOTIDE SEQUENCE</scope>
    <source>
        <strain evidence="3">HY-42-06</strain>
    </source>
</reference>
<organism evidence="3 4">
    <name type="scientific">Clostridium ganghwense</name>
    <dbReference type="NCBI Taxonomy" id="312089"/>
    <lineage>
        <taxon>Bacteria</taxon>
        <taxon>Bacillati</taxon>
        <taxon>Bacillota</taxon>
        <taxon>Clostridia</taxon>
        <taxon>Eubacteriales</taxon>
        <taxon>Clostridiaceae</taxon>
        <taxon>Clostridium</taxon>
    </lineage>
</organism>